<evidence type="ECO:0000256" key="1">
    <source>
        <dbReference type="ARBA" id="ARBA00004613"/>
    </source>
</evidence>
<dbReference type="InterPro" id="IPR036383">
    <property type="entry name" value="TSP1_rpt_sf"/>
</dbReference>
<reference evidence="4" key="1">
    <citation type="journal article" date="2021" name="Sci. Adv.">
        <title>The American lobster genome reveals insights on longevity, neural, and immune adaptations.</title>
        <authorList>
            <person name="Polinski J.M."/>
            <person name="Zimin A.V."/>
            <person name="Clark K.F."/>
            <person name="Kohn A.B."/>
            <person name="Sadowski N."/>
            <person name="Timp W."/>
            <person name="Ptitsyn A."/>
            <person name="Khanna P."/>
            <person name="Romanova D.Y."/>
            <person name="Williams P."/>
            <person name="Greenwood S.J."/>
            <person name="Moroz L.L."/>
            <person name="Walt D.R."/>
            <person name="Bodnar A.G."/>
        </authorList>
    </citation>
    <scope>NUCLEOTIDE SEQUENCE</scope>
    <source>
        <strain evidence="4">GMGI-L3</strain>
    </source>
</reference>
<proteinExistence type="predicted"/>
<keyword evidence="2" id="KW-0964">Secreted</keyword>
<feature type="non-terminal residue" evidence="4">
    <location>
        <position position="502"/>
    </location>
</feature>
<dbReference type="PANTHER" id="PTHR13723:SF281">
    <property type="entry name" value="PAPILIN"/>
    <property type="match status" value="1"/>
</dbReference>
<dbReference type="GO" id="GO:0030198">
    <property type="term" value="P:extracellular matrix organization"/>
    <property type="evidence" value="ECO:0007669"/>
    <property type="project" value="TreeGrafter"/>
</dbReference>
<dbReference type="AlphaFoldDB" id="A0A8J5MPU2"/>
<dbReference type="Pfam" id="PF19030">
    <property type="entry name" value="TSP1_ADAMTS"/>
    <property type="match status" value="1"/>
</dbReference>
<keyword evidence="5" id="KW-1185">Reference proteome</keyword>
<protein>
    <submittedName>
        <fullName evidence="4">A disintegrin and metalloproteinase with thrombospondin motifs 14-like 1</fullName>
    </submittedName>
</protein>
<feature type="region of interest" description="Disordered" evidence="3">
    <location>
        <begin position="282"/>
        <end position="318"/>
    </location>
</feature>
<dbReference type="EMBL" id="JAHLQT010033454">
    <property type="protein sequence ID" value="KAG7159321.1"/>
    <property type="molecule type" value="Genomic_DNA"/>
</dbReference>
<dbReference type="PROSITE" id="PS50092">
    <property type="entry name" value="TSP1"/>
    <property type="match status" value="1"/>
</dbReference>
<evidence type="ECO:0000313" key="5">
    <source>
        <dbReference type="Proteomes" id="UP000747542"/>
    </source>
</evidence>
<dbReference type="SUPFAM" id="SSF82895">
    <property type="entry name" value="TSP-1 type 1 repeat"/>
    <property type="match status" value="2"/>
</dbReference>
<dbReference type="GO" id="GO:0006508">
    <property type="term" value="P:proteolysis"/>
    <property type="evidence" value="ECO:0007669"/>
    <property type="project" value="TreeGrafter"/>
</dbReference>
<comment type="subcellular location">
    <subcellularLocation>
        <location evidence="1">Secreted</location>
    </subcellularLocation>
</comment>
<dbReference type="Gene3D" id="2.20.100.10">
    <property type="entry name" value="Thrombospondin type-1 (TSP1) repeat"/>
    <property type="match status" value="2"/>
</dbReference>
<feature type="region of interest" description="Disordered" evidence="3">
    <location>
        <begin position="1"/>
        <end position="70"/>
    </location>
</feature>
<comment type="caution">
    <text evidence="4">The sequence shown here is derived from an EMBL/GenBank/DDBJ whole genome shotgun (WGS) entry which is preliminary data.</text>
</comment>
<evidence type="ECO:0000256" key="3">
    <source>
        <dbReference type="SAM" id="MobiDB-lite"/>
    </source>
</evidence>
<name>A0A8J5MPU2_HOMAM</name>
<sequence>YVTSSPSYVTSSPSYTTSSPSYTTSSPSYTTSSPSYATSSPSYVTSSPNYATPSPSSFVTPSPSYVSSYPSYVTSSPSILVTSPSNYVISSRYGTASPSPSIIPASPSIVPATPSKDVLNDVEITQSLVEPKIEHVQKRKRENGPELIHGQTYIDEDEMDFVEMDQISNPGNKLINQGEEFRVANNATGNEGEESEEESDVILTLDQTSINNNHTEMTPIDPTKPMVHRISDQEPINGGEEEAVFSVGNFDLTGSDFHFSFPSQYFQDLFIPLLKRITRGGSISSQNTTKNITIPSTSPTKASTSNSNSGDDASTSIKHRKGTKPIRLAFLREAARVEPILAVTAPAHTRANLIGSCTRSCGGGTRLVTQVCVDLMSPEKQVDEELCEGLPNYKAPFNQSCNTFPCQTPGWVVGPWSLCSEWCGVGLQHRLVQCAVPLVPGTSSVTAGYYLAPSRCIGDQPKQARLCDGPCLPVDCNLEKNVLHPACYYLLQDTPLEQDHSQ</sequence>
<dbReference type="GO" id="GO:0031012">
    <property type="term" value="C:extracellular matrix"/>
    <property type="evidence" value="ECO:0007669"/>
    <property type="project" value="TreeGrafter"/>
</dbReference>
<feature type="compositionally biased region" description="Polar residues" evidence="3">
    <location>
        <begin position="282"/>
        <end position="316"/>
    </location>
</feature>
<organism evidence="4 5">
    <name type="scientific">Homarus americanus</name>
    <name type="common">American lobster</name>
    <dbReference type="NCBI Taxonomy" id="6706"/>
    <lineage>
        <taxon>Eukaryota</taxon>
        <taxon>Metazoa</taxon>
        <taxon>Ecdysozoa</taxon>
        <taxon>Arthropoda</taxon>
        <taxon>Crustacea</taxon>
        <taxon>Multicrustacea</taxon>
        <taxon>Malacostraca</taxon>
        <taxon>Eumalacostraca</taxon>
        <taxon>Eucarida</taxon>
        <taxon>Decapoda</taxon>
        <taxon>Pleocyemata</taxon>
        <taxon>Astacidea</taxon>
        <taxon>Nephropoidea</taxon>
        <taxon>Nephropidae</taxon>
        <taxon>Homarus</taxon>
    </lineage>
</organism>
<gene>
    <name evidence="4" type="ORF">Hamer_G022872</name>
</gene>
<dbReference type="PANTHER" id="PTHR13723">
    <property type="entry name" value="ADAMTS A DISINTEGRIN AND METALLOPROTEASE WITH THROMBOSPONDIN MOTIFS PROTEASE"/>
    <property type="match status" value="1"/>
</dbReference>
<dbReference type="GO" id="GO:0005576">
    <property type="term" value="C:extracellular region"/>
    <property type="evidence" value="ECO:0007669"/>
    <property type="project" value="UniProtKB-SubCell"/>
</dbReference>
<evidence type="ECO:0000256" key="2">
    <source>
        <dbReference type="ARBA" id="ARBA00022525"/>
    </source>
</evidence>
<dbReference type="GO" id="GO:0004222">
    <property type="term" value="F:metalloendopeptidase activity"/>
    <property type="evidence" value="ECO:0007669"/>
    <property type="project" value="TreeGrafter"/>
</dbReference>
<evidence type="ECO:0000313" key="4">
    <source>
        <dbReference type="EMBL" id="KAG7159321.1"/>
    </source>
</evidence>
<dbReference type="InterPro" id="IPR050439">
    <property type="entry name" value="ADAMTS_ADAMTS-like"/>
</dbReference>
<accession>A0A8J5MPU2</accession>
<dbReference type="Proteomes" id="UP000747542">
    <property type="component" value="Unassembled WGS sequence"/>
</dbReference>
<dbReference type="InterPro" id="IPR000884">
    <property type="entry name" value="TSP1_rpt"/>
</dbReference>